<organism evidence="1 2">
    <name type="scientific">Chromobacterium haemolyticum</name>
    <dbReference type="NCBI Taxonomy" id="394935"/>
    <lineage>
        <taxon>Bacteria</taxon>
        <taxon>Pseudomonadati</taxon>
        <taxon>Pseudomonadota</taxon>
        <taxon>Betaproteobacteria</taxon>
        <taxon>Neisseriales</taxon>
        <taxon>Chromobacteriaceae</taxon>
        <taxon>Chromobacterium</taxon>
    </lineage>
</organism>
<dbReference type="AlphaFoldDB" id="A0A1W0CZ05"/>
<accession>A0A1W0CZ05</accession>
<evidence type="ECO:0008006" key="3">
    <source>
        <dbReference type="Google" id="ProtNLM"/>
    </source>
</evidence>
<dbReference type="EMBL" id="MUKV01000012">
    <property type="protein sequence ID" value="OQS39964.1"/>
    <property type="molecule type" value="Genomic_DNA"/>
</dbReference>
<reference evidence="1 2" key="1">
    <citation type="submission" date="2017-02" db="EMBL/GenBank/DDBJ databases">
        <title>Chromobacterium haemolyticum H5244.</title>
        <authorList>
            <person name="Gulvik C.A."/>
        </authorList>
    </citation>
    <scope>NUCLEOTIDE SEQUENCE [LARGE SCALE GENOMIC DNA]</scope>
    <source>
        <strain evidence="1 2">H5244</strain>
    </source>
</reference>
<dbReference type="RefSeq" id="WP_081555588.1">
    <property type="nucleotide sequence ID" value="NZ_MUKV01000012.1"/>
</dbReference>
<dbReference type="Proteomes" id="UP000192721">
    <property type="component" value="Unassembled WGS sequence"/>
</dbReference>
<proteinExistence type="predicted"/>
<name>A0A1W0CZ05_9NEIS</name>
<protein>
    <recommendedName>
        <fullName evidence="3">Restriction system protein Mrr-like N-terminal domain-containing protein</fullName>
    </recommendedName>
</protein>
<evidence type="ECO:0000313" key="1">
    <source>
        <dbReference type="EMBL" id="OQS39964.1"/>
    </source>
</evidence>
<comment type="caution">
    <text evidence="1">The sequence shown here is derived from an EMBL/GenBank/DDBJ whole genome shotgun (WGS) entry which is preliminary data.</text>
</comment>
<gene>
    <name evidence="1" type="ORF">B0T45_11425</name>
</gene>
<evidence type="ECO:0000313" key="2">
    <source>
        <dbReference type="Proteomes" id="UP000192721"/>
    </source>
</evidence>
<sequence>MVQKEQLQWWVIEALKAHGGRAELLTVAKYIWEKHGEQLKASGDLFFTWQYDMRWAATELRKQGCIKAADSSPKGVWELEGAVPLLC</sequence>